<proteinExistence type="predicted"/>
<dbReference type="Proteomes" id="UP000181728">
    <property type="component" value="Unassembled WGS sequence"/>
</dbReference>
<dbReference type="EMBL" id="MLOK01000009">
    <property type="protein sequence ID" value="OIM22151.1"/>
    <property type="molecule type" value="Genomic_DNA"/>
</dbReference>
<sequence>MERYFIFKYSRERVIEIENNKLKQSLVEKFGNQEKAAKALKISRSSLNQKLNGKREWTAKQIQLLVCMFDISSSDIKTLFFDQKC</sequence>
<accession>A0A6N4A9B6</accession>
<dbReference type="SUPFAM" id="SSF47413">
    <property type="entry name" value="lambda repressor-like DNA-binding domains"/>
    <property type="match status" value="1"/>
</dbReference>
<reference evidence="1 2" key="1">
    <citation type="journal article" date="2016" name="BMC Genomics">
        <title>Consensus pan-genome assembly of the specialised wine bacterium Oenococcus oeni.</title>
        <authorList>
            <person name="Sternes P.R."/>
            <person name="Borneman A.R."/>
        </authorList>
    </citation>
    <scope>NUCLEOTIDE SEQUENCE [LARGE SCALE GENOMIC DNA]</scope>
    <source>
        <strain evidence="1 2">AWRIB661</strain>
    </source>
</reference>
<dbReference type="CDD" id="cd00093">
    <property type="entry name" value="HTH_XRE"/>
    <property type="match status" value="1"/>
</dbReference>
<protein>
    <submittedName>
        <fullName evidence="1">Uncharacterized protein</fullName>
    </submittedName>
</protein>
<evidence type="ECO:0000313" key="1">
    <source>
        <dbReference type="EMBL" id="OIM22151.1"/>
    </source>
</evidence>
<dbReference type="InterPro" id="IPR010982">
    <property type="entry name" value="Lambda_DNA-bd_dom_sf"/>
</dbReference>
<dbReference type="GO" id="GO:0003677">
    <property type="term" value="F:DNA binding"/>
    <property type="evidence" value="ECO:0007669"/>
    <property type="project" value="InterPro"/>
</dbReference>
<evidence type="ECO:0000313" key="2">
    <source>
        <dbReference type="Proteomes" id="UP000181728"/>
    </source>
</evidence>
<name>A0A6N4A9B6_OENOE</name>
<dbReference type="Pfam" id="PF05339">
    <property type="entry name" value="DUF739"/>
    <property type="match status" value="1"/>
</dbReference>
<gene>
    <name evidence="1" type="ORF">ATX59_00545</name>
</gene>
<dbReference type="Gene3D" id="1.10.260.40">
    <property type="entry name" value="lambda repressor-like DNA-binding domains"/>
    <property type="match status" value="1"/>
</dbReference>
<organism evidence="1 2">
    <name type="scientific">Oenococcus oeni</name>
    <name type="common">Leuconostoc oenos</name>
    <dbReference type="NCBI Taxonomy" id="1247"/>
    <lineage>
        <taxon>Bacteria</taxon>
        <taxon>Bacillati</taxon>
        <taxon>Bacillota</taxon>
        <taxon>Bacilli</taxon>
        <taxon>Lactobacillales</taxon>
        <taxon>Lactobacillaceae</taxon>
        <taxon>Oenococcus</taxon>
    </lineage>
</organism>
<dbReference type="InterPro" id="IPR001387">
    <property type="entry name" value="Cro/C1-type_HTH"/>
</dbReference>
<dbReference type="AlphaFoldDB" id="A0A6N4A9B6"/>
<dbReference type="InterPro" id="IPR008003">
    <property type="entry name" value="DUF739"/>
</dbReference>
<comment type="caution">
    <text evidence="1">The sequence shown here is derived from an EMBL/GenBank/DDBJ whole genome shotgun (WGS) entry which is preliminary data.</text>
</comment>
<dbReference type="RefSeq" id="WP_071448809.1">
    <property type="nucleotide sequence ID" value="NZ_MLOK01000009.1"/>
</dbReference>